<accession>A0A401ZZ66</accession>
<dbReference type="Proteomes" id="UP000287352">
    <property type="component" value="Unassembled WGS sequence"/>
</dbReference>
<reference evidence="2" key="1">
    <citation type="submission" date="2018-12" db="EMBL/GenBank/DDBJ databases">
        <title>Tengunoibacter tsumagoiensis gen. nov., sp. nov., Dictyobacter kobayashii sp. nov., D. alpinus sp. nov., and D. joshuensis sp. nov. and description of Dictyobacteraceae fam. nov. within the order Ktedonobacterales isolated from Tengu-no-mugimeshi.</title>
        <authorList>
            <person name="Wang C.M."/>
            <person name="Zheng Y."/>
            <person name="Sakai Y."/>
            <person name="Toyoda A."/>
            <person name="Minakuchi Y."/>
            <person name="Abe K."/>
            <person name="Yokota A."/>
            <person name="Yabe S."/>
        </authorList>
    </citation>
    <scope>NUCLEOTIDE SEQUENCE [LARGE SCALE GENOMIC DNA]</scope>
    <source>
        <strain evidence="2">Uno3</strain>
    </source>
</reference>
<gene>
    <name evidence="1" type="ORF">KTT_20170</name>
</gene>
<comment type="caution">
    <text evidence="1">The sequence shown here is derived from an EMBL/GenBank/DDBJ whole genome shotgun (WGS) entry which is preliminary data.</text>
</comment>
<name>A0A401ZZ66_9CHLR</name>
<proteinExistence type="predicted"/>
<keyword evidence="2" id="KW-1185">Reference proteome</keyword>
<organism evidence="1 2">
    <name type="scientific">Tengunoibacter tsumagoiensis</name>
    <dbReference type="NCBI Taxonomy" id="2014871"/>
    <lineage>
        <taxon>Bacteria</taxon>
        <taxon>Bacillati</taxon>
        <taxon>Chloroflexota</taxon>
        <taxon>Ktedonobacteria</taxon>
        <taxon>Ktedonobacterales</taxon>
        <taxon>Dictyobacteraceae</taxon>
        <taxon>Tengunoibacter</taxon>
    </lineage>
</organism>
<protein>
    <submittedName>
        <fullName evidence="1">Uncharacterized protein</fullName>
    </submittedName>
</protein>
<evidence type="ECO:0000313" key="2">
    <source>
        <dbReference type="Proteomes" id="UP000287352"/>
    </source>
</evidence>
<evidence type="ECO:0000313" key="1">
    <source>
        <dbReference type="EMBL" id="GCE12158.1"/>
    </source>
</evidence>
<dbReference type="AlphaFoldDB" id="A0A401ZZ66"/>
<sequence>MIILANEVDPNGDAPIDVCIAKVAAYTGLDALKAINFEAAGLGSVAAIVAALTKLAIKVSSKFVPILG</sequence>
<dbReference type="EMBL" id="BIFR01000001">
    <property type="protein sequence ID" value="GCE12158.1"/>
    <property type="molecule type" value="Genomic_DNA"/>
</dbReference>